<dbReference type="InterPro" id="IPR021109">
    <property type="entry name" value="Peptidase_aspartic_dom_sf"/>
</dbReference>
<dbReference type="GO" id="GO:0006508">
    <property type="term" value="P:proteolysis"/>
    <property type="evidence" value="ECO:0007669"/>
    <property type="project" value="InterPro"/>
</dbReference>
<keyword evidence="3" id="KW-0732">Signal</keyword>
<evidence type="ECO:0000259" key="4">
    <source>
        <dbReference type="PROSITE" id="PS51767"/>
    </source>
</evidence>
<dbReference type="PRINTS" id="PR00792">
    <property type="entry name" value="PEPSIN"/>
</dbReference>
<accession>A0A2X0N8M9</accession>
<evidence type="ECO:0000313" key="5">
    <source>
        <dbReference type="EMBL" id="SGZ27158.1"/>
    </source>
</evidence>
<dbReference type="PANTHER" id="PTHR47966">
    <property type="entry name" value="BETA-SITE APP-CLEAVING ENZYME, ISOFORM A-RELATED"/>
    <property type="match status" value="1"/>
</dbReference>
<dbReference type="PROSITE" id="PS51767">
    <property type="entry name" value="PEPTIDASE_A1"/>
    <property type="match status" value="1"/>
</dbReference>
<dbReference type="EMBL" id="FQNC01000087">
    <property type="protein sequence ID" value="SGZ27158.1"/>
    <property type="molecule type" value="Genomic_DNA"/>
</dbReference>
<protein>
    <submittedName>
        <fullName evidence="5">BQ5605_C025g10068 protein</fullName>
    </submittedName>
</protein>
<reference evidence="5 6" key="1">
    <citation type="submission" date="2016-11" db="EMBL/GenBank/DDBJ databases">
        <authorList>
            <person name="Jaros S."/>
            <person name="Januszkiewicz K."/>
            <person name="Wedrychowicz H."/>
        </authorList>
    </citation>
    <scope>NUCLEOTIDE SEQUENCE [LARGE SCALE GENOMIC DNA]</scope>
</reference>
<feature type="signal peptide" evidence="3">
    <location>
        <begin position="1"/>
        <end position="22"/>
    </location>
</feature>
<dbReference type="SUPFAM" id="SSF50630">
    <property type="entry name" value="Acid proteases"/>
    <property type="match status" value="1"/>
</dbReference>
<gene>
    <name evidence="5" type="primary">BQ5605_C025g10068</name>
    <name evidence="5" type="ORF">BQ5605_C025G10068</name>
</gene>
<keyword evidence="6" id="KW-1185">Reference proteome</keyword>
<dbReference type="GO" id="GO:0004190">
    <property type="term" value="F:aspartic-type endopeptidase activity"/>
    <property type="evidence" value="ECO:0007669"/>
    <property type="project" value="InterPro"/>
</dbReference>
<organism evidence="5 6">
    <name type="scientific">Microbotryum silenes-dioicae</name>
    <dbReference type="NCBI Taxonomy" id="796604"/>
    <lineage>
        <taxon>Eukaryota</taxon>
        <taxon>Fungi</taxon>
        <taxon>Dikarya</taxon>
        <taxon>Basidiomycota</taxon>
        <taxon>Pucciniomycotina</taxon>
        <taxon>Microbotryomycetes</taxon>
        <taxon>Microbotryales</taxon>
        <taxon>Microbotryaceae</taxon>
        <taxon>Microbotryum</taxon>
    </lineage>
</organism>
<dbReference type="Gene3D" id="2.40.70.10">
    <property type="entry name" value="Acid Proteases"/>
    <property type="match status" value="2"/>
</dbReference>
<proteinExistence type="inferred from homology"/>
<feature type="active site" evidence="2">
    <location>
        <position position="348"/>
    </location>
</feature>
<evidence type="ECO:0000256" key="1">
    <source>
        <dbReference type="ARBA" id="ARBA00007447"/>
    </source>
</evidence>
<feature type="active site" evidence="2">
    <location>
        <position position="164"/>
    </location>
</feature>
<feature type="domain" description="Peptidase A1" evidence="4">
    <location>
        <begin position="146"/>
        <end position="467"/>
    </location>
</feature>
<dbReference type="InterPro" id="IPR001461">
    <property type="entry name" value="Aspartic_peptidase_A1"/>
</dbReference>
<dbReference type="FunFam" id="2.40.70.10:FF:000008">
    <property type="entry name" value="Cathepsin D"/>
    <property type="match status" value="1"/>
</dbReference>
<dbReference type="Proteomes" id="UP000249464">
    <property type="component" value="Unassembled WGS sequence"/>
</dbReference>
<sequence>MLLPLSIVTSTLLASSFALGLAQHHHSDNTSHVRPHGGYKLRLARRSPKFVNDGVFDMVAFQKEDTRISQKYTKTFRNRQINLSDEKKAAQVRLREKALFEVAQVIERRPSLEEVKRLAPRREFRHQEKGRGRVPLFDVDFNDAAYAGFVSFGTPAQNLRIDFDTGSGDTWVLGADAVTKHPHTKFDAQKSCTFAQSVHPNKWGVVYGSGSLEGTSVSDRVSVGGYVILHQQFGVANKTLAVLDGFKIDGVMGLAFPASSSMNVTSFMENLIHGNGDHVLPLPVASFHLQRGHTTGGEMCVGCIDDSMFKGKLNYLPVKETELWQVQCDGMVIGNTLIKGTKMLAAFDTGSALVKVPTLVAQHLVKHLPGGSKLRSDGTITMPCNSHSMGSFGFSFGGQMYKIPLVDLQMGIYDEAHPSQCTFGIFADDQFQNSKGESMAILGDSFLKTVYSVFNYSKHGQPSVGIAPLRDHVS</sequence>
<evidence type="ECO:0000256" key="2">
    <source>
        <dbReference type="PIRSR" id="PIRSR601461-1"/>
    </source>
</evidence>
<evidence type="ECO:0000313" key="6">
    <source>
        <dbReference type="Proteomes" id="UP000249464"/>
    </source>
</evidence>
<dbReference type="Pfam" id="PF00026">
    <property type="entry name" value="Asp"/>
    <property type="match status" value="1"/>
</dbReference>
<dbReference type="InterPro" id="IPR034164">
    <property type="entry name" value="Pepsin-like_dom"/>
</dbReference>
<dbReference type="CDD" id="cd05471">
    <property type="entry name" value="pepsin_like"/>
    <property type="match status" value="1"/>
</dbReference>
<dbReference type="AlphaFoldDB" id="A0A2X0N8M9"/>
<evidence type="ECO:0000256" key="3">
    <source>
        <dbReference type="SAM" id="SignalP"/>
    </source>
</evidence>
<comment type="similarity">
    <text evidence="1">Belongs to the peptidase A1 family.</text>
</comment>
<name>A0A2X0N8M9_9BASI</name>
<feature type="chain" id="PRO_5015882132" evidence="3">
    <location>
        <begin position="23"/>
        <end position="474"/>
    </location>
</feature>
<dbReference type="PANTHER" id="PTHR47966:SF6">
    <property type="entry name" value="PEPTIDASE A1 DOMAIN-CONTAINING PROTEIN"/>
    <property type="match status" value="1"/>
</dbReference>
<dbReference type="InterPro" id="IPR033121">
    <property type="entry name" value="PEPTIDASE_A1"/>
</dbReference>